<keyword evidence="3" id="KW-0804">Transcription</keyword>
<dbReference type="Proteomes" id="UP000198703">
    <property type="component" value="Unassembled WGS sequence"/>
</dbReference>
<dbReference type="SMART" id="SM00345">
    <property type="entry name" value="HTH_GNTR"/>
    <property type="match status" value="2"/>
</dbReference>
<dbReference type="SUPFAM" id="SSF48008">
    <property type="entry name" value="GntR ligand-binding domain-like"/>
    <property type="match status" value="1"/>
</dbReference>
<keyword evidence="1" id="KW-0805">Transcription regulation</keyword>
<dbReference type="InterPro" id="IPR036390">
    <property type="entry name" value="WH_DNA-bd_sf"/>
</dbReference>
<feature type="region of interest" description="Disordered" evidence="4">
    <location>
        <begin position="79"/>
        <end position="98"/>
    </location>
</feature>
<feature type="compositionally biased region" description="Basic and acidic residues" evidence="4">
    <location>
        <begin position="86"/>
        <end position="98"/>
    </location>
</feature>
<evidence type="ECO:0000256" key="3">
    <source>
        <dbReference type="ARBA" id="ARBA00023163"/>
    </source>
</evidence>
<dbReference type="PANTHER" id="PTHR43537">
    <property type="entry name" value="TRANSCRIPTIONAL REGULATOR, GNTR FAMILY"/>
    <property type="match status" value="1"/>
</dbReference>
<name>A0A1H4G3B4_9RHOB</name>
<dbReference type="EMBL" id="FNQM01000034">
    <property type="protein sequence ID" value="SEB03540.1"/>
    <property type="molecule type" value="Genomic_DNA"/>
</dbReference>
<keyword evidence="2" id="KW-0238">DNA-binding</keyword>
<dbReference type="PANTHER" id="PTHR43537:SF5">
    <property type="entry name" value="UXU OPERON TRANSCRIPTIONAL REGULATOR"/>
    <property type="match status" value="1"/>
</dbReference>
<dbReference type="SMART" id="SM00895">
    <property type="entry name" value="FCD"/>
    <property type="match status" value="1"/>
</dbReference>
<reference evidence="6 7" key="1">
    <citation type="submission" date="2016-10" db="EMBL/GenBank/DDBJ databases">
        <authorList>
            <person name="de Groot N.N."/>
        </authorList>
    </citation>
    <scope>NUCLEOTIDE SEQUENCE [LARGE SCALE GENOMIC DNA]</scope>
    <source>
        <strain evidence="6 7">DSM 15345</strain>
    </source>
</reference>
<evidence type="ECO:0000256" key="4">
    <source>
        <dbReference type="SAM" id="MobiDB-lite"/>
    </source>
</evidence>
<dbReference type="Gene3D" id="1.10.10.10">
    <property type="entry name" value="Winged helix-like DNA-binding domain superfamily/Winged helix DNA-binding domain"/>
    <property type="match status" value="2"/>
</dbReference>
<organism evidence="6 7">
    <name type="scientific">Rubrimonas cliftonensis</name>
    <dbReference type="NCBI Taxonomy" id="89524"/>
    <lineage>
        <taxon>Bacteria</taxon>
        <taxon>Pseudomonadati</taxon>
        <taxon>Pseudomonadota</taxon>
        <taxon>Alphaproteobacteria</taxon>
        <taxon>Rhodobacterales</taxon>
        <taxon>Paracoccaceae</taxon>
        <taxon>Rubrimonas</taxon>
    </lineage>
</organism>
<dbReference type="GO" id="GO:0003700">
    <property type="term" value="F:DNA-binding transcription factor activity"/>
    <property type="evidence" value="ECO:0007669"/>
    <property type="project" value="InterPro"/>
</dbReference>
<sequence length="366" mass="39873">MDGMQRNDSETTGGRLHARIADILAAEIAGGVHPPGRHMVETQLAERFGVSRAPVRLALARLSQDGWLDYAPARGHSVRSDLPAAETHDDGEADARRGDRDIGARHAWEAIHAEVEDAITARMAFGSWQVPETALARTFGVSRTVARDVLARLQGRGLVRMDGGRWVAPGLSPQRVDELYRLRALLEPAALREIGSSLPPGLVETSIRRLEEAAAGCADGAALDGLEQDLHVDLLSFCANNTLLEAIRQPQSLLIAHRFLYRATAELFETEPFIEEHLGIVQALARGEVDVATARLHDHLMDSRLRAVLRLRALGSFDGLEDVPYLKPSSRLPAARPFDGLADKKVRLAGDQGPKRGGRSLRQPLG</sequence>
<dbReference type="InterPro" id="IPR000524">
    <property type="entry name" value="Tscrpt_reg_HTH_GntR"/>
</dbReference>
<dbReference type="InterPro" id="IPR036388">
    <property type="entry name" value="WH-like_DNA-bd_sf"/>
</dbReference>
<evidence type="ECO:0000256" key="1">
    <source>
        <dbReference type="ARBA" id="ARBA00023015"/>
    </source>
</evidence>
<dbReference type="Pfam" id="PF07729">
    <property type="entry name" value="FCD"/>
    <property type="match status" value="1"/>
</dbReference>
<dbReference type="Pfam" id="PF00392">
    <property type="entry name" value="GntR"/>
    <property type="match status" value="1"/>
</dbReference>
<dbReference type="AlphaFoldDB" id="A0A1H4G3B4"/>
<dbReference type="SUPFAM" id="SSF46785">
    <property type="entry name" value="Winged helix' DNA-binding domain"/>
    <property type="match status" value="2"/>
</dbReference>
<proteinExistence type="predicted"/>
<gene>
    <name evidence="6" type="ORF">SAMN05444370_13419</name>
</gene>
<dbReference type="CDD" id="cd07377">
    <property type="entry name" value="WHTH_GntR"/>
    <property type="match status" value="1"/>
</dbReference>
<evidence type="ECO:0000259" key="5">
    <source>
        <dbReference type="PROSITE" id="PS50949"/>
    </source>
</evidence>
<dbReference type="STRING" id="89524.SAMN05444370_13419"/>
<protein>
    <submittedName>
        <fullName evidence="6">Transcriptional regulator, GntR family</fullName>
    </submittedName>
</protein>
<evidence type="ECO:0000256" key="2">
    <source>
        <dbReference type="ARBA" id="ARBA00023125"/>
    </source>
</evidence>
<accession>A0A1H4G3B4</accession>
<evidence type="ECO:0000313" key="6">
    <source>
        <dbReference type="EMBL" id="SEB03540.1"/>
    </source>
</evidence>
<dbReference type="InterPro" id="IPR011711">
    <property type="entry name" value="GntR_C"/>
</dbReference>
<evidence type="ECO:0000313" key="7">
    <source>
        <dbReference type="Proteomes" id="UP000198703"/>
    </source>
</evidence>
<dbReference type="Gene3D" id="1.20.120.530">
    <property type="entry name" value="GntR ligand-binding domain-like"/>
    <property type="match status" value="1"/>
</dbReference>
<feature type="region of interest" description="Disordered" evidence="4">
    <location>
        <begin position="347"/>
        <end position="366"/>
    </location>
</feature>
<dbReference type="PROSITE" id="PS50949">
    <property type="entry name" value="HTH_GNTR"/>
    <property type="match status" value="1"/>
</dbReference>
<keyword evidence="7" id="KW-1185">Reference proteome</keyword>
<dbReference type="InterPro" id="IPR008920">
    <property type="entry name" value="TF_FadR/GntR_C"/>
</dbReference>
<dbReference type="GO" id="GO:0003677">
    <property type="term" value="F:DNA binding"/>
    <property type="evidence" value="ECO:0007669"/>
    <property type="project" value="UniProtKB-KW"/>
</dbReference>
<feature type="domain" description="HTH gntR-type" evidence="5">
    <location>
        <begin position="14"/>
        <end position="81"/>
    </location>
</feature>